<organism evidence="2 3">
    <name type="scientific">Roseomonas indoligenes</name>
    <dbReference type="NCBI Taxonomy" id="2820811"/>
    <lineage>
        <taxon>Bacteria</taxon>
        <taxon>Pseudomonadati</taxon>
        <taxon>Pseudomonadota</taxon>
        <taxon>Alphaproteobacteria</taxon>
        <taxon>Acetobacterales</taxon>
        <taxon>Roseomonadaceae</taxon>
        <taxon>Roseomonas</taxon>
    </lineage>
</organism>
<dbReference type="EMBL" id="JAGIZA010000008">
    <property type="protein sequence ID" value="MBP0493998.1"/>
    <property type="molecule type" value="Genomic_DNA"/>
</dbReference>
<comment type="caution">
    <text evidence="2">The sequence shown here is derived from an EMBL/GenBank/DDBJ whole genome shotgun (WGS) entry which is preliminary data.</text>
</comment>
<accession>A0A940MTT3</accession>
<sequence length="65" mass="7033">MILGVLAFTIASLGFGVPIRDTETHQPIGTLKLLWITVLGLGSGLFWLGAGIFLYRSASRREDVS</sequence>
<dbReference type="RefSeq" id="WP_209374746.1">
    <property type="nucleotide sequence ID" value="NZ_JAGIZA010000008.1"/>
</dbReference>
<keyword evidence="1" id="KW-0472">Membrane</keyword>
<proteinExistence type="predicted"/>
<evidence type="ECO:0000313" key="3">
    <source>
        <dbReference type="Proteomes" id="UP000677537"/>
    </source>
</evidence>
<dbReference type="AlphaFoldDB" id="A0A940MTT3"/>
<dbReference type="Proteomes" id="UP000677537">
    <property type="component" value="Unassembled WGS sequence"/>
</dbReference>
<protein>
    <submittedName>
        <fullName evidence="2">Uncharacterized protein</fullName>
    </submittedName>
</protein>
<evidence type="ECO:0000256" key="1">
    <source>
        <dbReference type="SAM" id="Phobius"/>
    </source>
</evidence>
<gene>
    <name evidence="2" type="ORF">J5Y10_14530</name>
</gene>
<name>A0A940MTT3_9PROT</name>
<evidence type="ECO:0000313" key="2">
    <source>
        <dbReference type="EMBL" id="MBP0493998.1"/>
    </source>
</evidence>
<feature type="transmembrane region" description="Helical" evidence="1">
    <location>
        <begin position="32"/>
        <end position="55"/>
    </location>
</feature>
<reference evidence="2" key="1">
    <citation type="submission" date="2021-03" db="EMBL/GenBank/DDBJ databases">
        <authorList>
            <person name="So Y."/>
        </authorList>
    </citation>
    <scope>NUCLEOTIDE SEQUENCE</scope>
    <source>
        <strain evidence="2">SG15</strain>
    </source>
</reference>
<keyword evidence="1" id="KW-1133">Transmembrane helix</keyword>
<keyword evidence="3" id="KW-1185">Reference proteome</keyword>
<keyword evidence="1" id="KW-0812">Transmembrane</keyword>